<keyword evidence="2" id="KW-1185">Reference proteome</keyword>
<evidence type="ECO:0000313" key="1">
    <source>
        <dbReference type="EMBL" id="ELW67254.1"/>
    </source>
</evidence>
<gene>
    <name evidence="1" type="ORF">TREES_T100015923</name>
</gene>
<evidence type="ECO:0000313" key="2">
    <source>
        <dbReference type="Proteomes" id="UP000011518"/>
    </source>
</evidence>
<accession>L9KXN7</accession>
<name>L9KXN7_TUPCH</name>
<dbReference type="EMBL" id="KB320620">
    <property type="protein sequence ID" value="ELW67254.1"/>
    <property type="molecule type" value="Genomic_DNA"/>
</dbReference>
<sequence length="103" mass="11035">MRLLVCPSAHQNTRRFPWAQQLAVCEDGHSHTSEAVAAACTVAPASWVDIIPREIGAEAEAEGEPYGDEDCDPAAPPTKENLMETRTVIQELLPPAAPSPLCS</sequence>
<proteinExistence type="predicted"/>
<dbReference type="InParanoid" id="L9KXN7"/>
<reference evidence="2" key="1">
    <citation type="submission" date="2012-07" db="EMBL/GenBank/DDBJ databases">
        <title>Genome of the Chinese tree shrew, a rising model animal genetically related to primates.</title>
        <authorList>
            <person name="Zhang G."/>
            <person name="Fan Y."/>
            <person name="Yao Y."/>
            <person name="Huang Z."/>
        </authorList>
    </citation>
    <scope>NUCLEOTIDE SEQUENCE [LARGE SCALE GENOMIC DNA]</scope>
</reference>
<dbReference type="AlphaFoldDB" id="L9KXN7"/>
<dbReference type="Proteomes" id="UP000011518">
    <property type="component" value="Unassembled WGS sequence"/>
</dbReference>
<organism evidence="1 2">
    <name type="scientific">Tupaia chinensis</name>
    <name type="common">Chinese tree shrew</name>
    <name type="synonym">Tupaia belangeri chinensis</name>
    <dbReference type="NCBI Taxonomy" id="246437"/>
    <lineage>
        <taxon>Eukaryota</taxon>
        <taxon>Metazoa</taxon>
        <taxon>Chordata</taxon>
        <taxon>Craniata</taxon>
        <taxon>Vertebrata</taxon>
        <taxon>Euteleostomi</taxon>
        <taxon>Mammalia</taxon>
        <taxon>Eutheria</taxon>
        <taxon>Euarchontoglires</taxon>
        <taxon>Scandentia</taxon>
        <taxon>Tupaiidae</taxon>
        <taxon>Tupaia</taxon>
    </lineage>
</organism>
<reference evidence="2" key="2">
    <citation type="journal article" date="2013" name="Nat. Commun.">
        <title>Genome of the Chinese tree shrew.</title>
        <authorList>
            <person name="Fan Y."/>
            <person name="Huang Z.Y."/>
            <person name="Cao C.C."/>
            <person name="Chen C.S."/>
            <person name="Chen Y.X."/>
            <person name="Fan D.D."/>
            <person name="He J."/>
            <person name="Hou H.L."/>
            <person name="Hu L."/>
            <person name="Hu X.T."/>
            <person name="Jiang X.T."/>
            <person name="Lai R."/>
            <person name="Lang Y.S."/>
            <person name="Liang B."/>
            <person name="Liao S.G."/>
            <person name="Mu D."/>
            <person name="Ma Y.Y."/>
            <person name="Niu Y.Y."/>
            <person name="Sun X.Q."/>
            <person name="Xia J.Q."/>
            <person name="Xiao J."/>
            <person name="Xiong Z.Q."/>
            <person name="Xu L."/>
            <person name="Yang L."/>
            <person name="Zhang Y."/>
            <person name="Zhao W."/>
            <person name="Zhao X.D."/>
            <person name="Zheng Y.T."/>
            <person name="Zhou J.M."/>
            <person name="Zhu Y.B."/>
            <person name="Zhang G.J."/>
            <person name="Wang J."/>
            <person name="Yao Y.G."/>
        </authorList>
    </citation>
    <scope>NUCLEOTIDE SEQUENCE [LARGE SCALE GENOMIC DNA]</scope>
</reference>
<protein>
    <submittedName>
        <fullName evidence="1">Uncharacterized protein</fullName>
    </submittedName>
</protein>